<dbReference type="EMBL" id="AP012342">
    <property type="protein sequence ID" value="BAM06789.1"/>
    <property type="molecule type" value="Genomic_DNA"/>
</dbReference>
<dbReference type="Gene3D" id="3.30.413.10">
    <property type="entry name" value="Sulfite Reductase Hemoprotein, domain 1"/>
    <property type="match status" value="2"/>
</dbReference>
<dbReference type="GO" id="GO:0051539">
    <property type="term" value="F:4 iron, 4 sulfur cluster binding"/>
    <property type="evidence" value="ECO:0007669"/>
    <property type="project" value="UniProtKB-KW"/>
</dbReference>
<feature type="domain" description="Nitrite/Sulfite reductase ferredoxin-like" evidence="9">
    <location>
        <begin position="75"/>
        <end position="134"/>
    </location>
</feature>
<keyword evidence="5" id="KW-0560">Oxidoreductase</keyword>
<organism evidence="10 11">
    <name type="scientific">Leptospirillum ferrooxidans (strain C2-3)</name>
    <dbReference type="NCBI Taxonomy" id="1162668"/>
    <lineage>
        <taxon>Bacteria</taxon>
        <taxon>Pseudomonadati</taxon>
        <taxon>Nitrospirota</taxon>
        <taxon>Nitrospiria</taxon>
        <taxon>Nitrospirales</taxon>
        <taxon>Nitrospiraceae</taxon>
        <taxon>Leptospirillum</taxon>
    </lineage>
</organism>
<dbReference type="eggNOG" id="COG0155">
    <property type="taxonomic scope" value="Bacteria"/>
</dbReference>
<dbReference type="PRINTS" id="PR00397">
    <property type="entry name" value="SIROHAEM"/>
</dbReference>
<dbReference type="PANTHER" id="PTHR32439">
    <property type="entry name" value="FERREDOXIN--NITRITE REDUCTASE, CHLOROPLASTIC"/>
    <property type="match status" value="1"/>
</dbReference>
<keyword evidence="6" id="KW-0408">Iron</keyword>
<dbReference type="Proteomes" id="UP000007382">
    <property type="component" value="Chromosome"/>
</dbReference>
<dbReference type="InterPro" id="IPR036136">
    <property type="entry name" value="Nit/Sulf_reduc_fer-like_dom_sf"/>
</dbReference>
<dbReference type="GO" id="GO:0016491">
    <property type="term" value="F:oxidoreductase activity"/>
    <property type="evidence" value="ECO:0007669"/>
    <property type="project" value="UniProtKB-KW"/>
</dbReference>
<keyword evidence="4" id="KW-0479">Metal-binding</keyword>
<evidence type="ECO:0008006" key="12">
    <source>
        <dbReference type="Google" id="ProtNLM"/>
    </source>
</evidence>
<protein>
    <recommendedName>
        <fullName evidence="12">Ferredoxin-nitrite reductase</fullName>
    </recommendedName>
</protein>
<evidence type="ECO:0000256" key="4">
    <source>
        <dbReference type="ARBA" id="ARBA00022723"/>
    </source>
</evidence>
<dbReference type="KEGG" id="lfc:LFE_1096"/>
<dbReference type="PATRIC" id="fig|1162668.3.peg.1271"/>
<reference evidence="10 11" key="1">
    <citation type="journal article" date="2012" name="J. Bacteriol.">
        <title>Complete Genome Sequence of Leptospirillum ferrooxidans Strain C2-3, Isolated from a Fresh Volcanic Ash Deposit on the Island of Miyake, Japan.</title>
        <authorList>
            <person name="Fujimura R."/>
            <person name="Sato Y."/>
            <person name="Nishizawa T."/>
            <person name="Oshima K."/>
            <person name="Kim S.-W."/>
            <person name="Hattori M."/>
            <person name="Kamijo T."/>
            <person name="Ohta H."/>
        </authorList>
    </citation>
    <scope>NUCLEOTIDE SEQUENCE [LARGE SCALE GENOMIC DNA]</scope>
    <source>
        <strain evidence="10 11">C2-3</strain>
    </source>
</reference>
<comment type="similarity">
    <text evidence="1">Belongs to the nitrite and sulfite reductase 4Fe-4S domain family.</text>
</comment>
<dbReference type="SUPFAM" id="SSF56014">
    <property type="entry name" value="Nitrite and sulphite reductase 4Fe-4S domain-like"/>
    <property type="match status" value="2"/>
</dbReference>
<proteinExistence type="inferred from homology"/>
<dbReference type="InterPro" id="IPR006067">
    <property type="entry name" value="NO2/SO3_Rdtase_4Fe4S_dom"/>
</dbReference>
<feature type="domain" description="Nitrite/sulphite reductase 4Fe-4S" evidence="8">
    <location>
        <begin position="144"/>
        <end position="288"/>
    </location>
</feature>
<dbReference type="InterPro" id="IPR051329">
    <property type="entry name" value="NIR_SIR_4Fe-4S"/>
</dbReference>
<keyword evidence="3" id="KW-0349">Heme</keyword>
<dbReference type="HOGENOM" id="CLU_015667_2_3_0"/>
<dbReference type="InterPro" id="IPR005117">
    <property type="entry name" value="NiRdtase/SiRdtase_haem-b_fer"/>
</dbReference>
<evidence type="ECO:0000256" key="1">
    <source>
        <dbReference type="ARBA" id="ARBA00010429"/>
    </source>
</evidence>
<evidence type="ECO:0000313" key="11">
    <source>
        <dbReference type="Proteomes" id="UP000007382"/>
    </source>
</evidence>
<evidence type="ECO:0000256" key="7">
    <source>
        <dbReference type="ARBA" id="ARBA00023014"/>
    </source>
</evidence>
<dbReference type="RefSeq" id="WP_014449279.1">
    <property type="nucleotide sequence ID" value="NC_017094.1"/>
</dbReference>
<evidence type="ECO:0000313" key="10">
    <source>
        <dbReference type="EMBL" id="BAM06789.1"/>
    </source>
</evidence>
<reference evidence="11" key="2">
    <citation type="submission" date="2012-03" db="EMBL/GenBank/DDBJ databases">
        <title>The complete genome sequence of the pioneer microbe on fresh volcanic deposit, Leptospirillum ferrooxidans strain C2-3.</title>
        <authorList>
            <person name="Fujimura R."/>
            <person name="Sato Y."/>
            <person name="Nishizawa T."/>
            <person name="Nanba K."/>
            <person name="Oshima K."/>
            <person name="Hattori M."/>
            <person name="Kamijo T."/>
            <person name="Ohta H."/>
        </authorList>
    </citation>
    <scope>NUCLEOTIDE SEQUENCE [LARGE SCALE GENOMIC DNA]</scope>
    <source>
        <strain evidence="11">C2-3</strain>
    </source>
</reference>
<keyword evidence="11" id="KW-1185">Reference proteome</keyword>
<keyword evidence="2" id="KW-0004">4Fe-4S</keyword>
<gene>
    <name evidence="10" type="ordered locus">LFE_1096</name>
</gene>
<evidence type="ECO:0000256" key="3">
    <source>
        <dbReference type="ARBA" id="ARBA00022617"/>
    </source>
</evidence>
<evidence type="ECO:0000259" key="9">
    <source>
        <dbReference type="Pfam" id="PF03460"/>
    </source>
</evidence>
<feature type="domain" description="Nitrite/Sulfite reductase ferredoxin-like" evidence="9">
    <location>
        <begin position="326"/>
        <end position="391"/>
    </location>
</feature>
<dbReference type="Pfam" id="PF03460">
    <property type="entry name" value="NIR_SIR_ferr"/>
    <property type="match status" value="2"/>
</dbReference>
<evidence type="ECO:0000259" key="8">
    <source>
        <dbReference type="Pfam" id="PF01077"/>
    </source>
</evidence>
<dbReference type="GO" id="GO:0020037">
    <property type="term" value="F:heme binding"/>
    <property type="evidence" value="ECO:0007669"/>
    <property type="project" value="InterPro"/>
</dbReference>
<dbReference type="Gene3D" id="3.90.480.10">
    <property type="entry name" value="Sulfite Reductase Hemoprotein,Domain 2"/>
    <property type="match status" value="1"/>
</dbReference>
<evidence type="ECO:0000256" key="2">
    <source>
        <dbReference type="ARBA" id="ARBA00022485"/>
    </source>
</evidence>
<keyword evidence="7" id="KW-0411">Iron-sulfur</keyword>
<dbReference type="PANTHER" id="PTHR32439:SF0">
    <property type="entry name" value="FERREDOXIN--NITRITE REDUCTASE, CHLOROPLASTIC"/>
    <property type="match status" value="1"/>
</dbReference>
<evidence type="ECO:0000256" key="5">
    <source>
        <dbReference type="ARBA" id="ARBA00023002"/>
    </source>
</evidence>
<dbReference type="Pfam" id="PF01077">
    <property type="entry name" value="NIR_SIR"/>
    <property type="match status" value="2"/>
</dbReference>
<feature type="domain" description="Nitrite/sulphite reductase 4Fe-4S" evidence="8">
    <location>
        <begin position="402"/>
        <end position="543"/>
    </location>
</feature>
<dbReference type="InterPro" id="IPR006066">
    <property type="entry name" value="NO2/SO3_Rdtase_FeS/sirohaem_BS"/>
</dbReference>
<dbReference type="AlphaFoldDB" id="I0INE0"/>
<dbReference type="STRING" id="1162668.LFE_1096"/>
<sequence length="559" mass="61776">MSKDPAVKSSARLKADAHEESKAIVNPWTQLEEICDMARAGYDAFPPEVLNLRLRWWGVYPQGDGEGKAGGLVPYFMLRTRIAGGILKAAALRQMAFISERYARGTADITVRQNIQFHWITPSDLPEIFRLLGEVGIDSMGACGDVTRNISGCPVSDLSGDPLAERHRRLLEEANAALKGHPDFWNLPRKFKITIASCKSQCSLPEINDVGIVPVHHPVHGDGYALRVAGGLSTRPHFSIPLHFFFKYEEVVPVLRGIASLFRDRSELRENRDRARLKFLFLEHGWDRNRFEEVLLSYLSFSPVVWEPSGIEVEGFQSARDHIGVHQVPDGSGHCYIGLSINQGALSPAVMSGLADLSESWGNGEIRLTSMQNLILTGIAEKNLPLVLEKLFRLGLNPTDGSFLSRTVSCTGNVFCRLALVETKEFSRDLALTLHERFGEISDPLNLHVTACPNDCGQQRISEIGLQGVSIKDESGAAIDGYELFLGGQTGSRKSFNQRTGVRLSGEQVAPVLTSIIGSYLSEKNPDQDFRDFIEIKGMDWVKGIAGVKRKKDPVKVGE</sequence>
<accession>I0INE0</accession>
<dbReference type="GO" id="GO:0046872">
    <property type="term" value="F:metal ion binding"/>
    <property type="evidence" value="ECO:0007669"/>
    <property type="project" value="UniProtKB-KW"/>
</dbReference>
<dbReference type="InterPro" id="IPR045854">
    <property type="entry name" value="NO2/SO3_Rdtase_4Fe4S_sf"/>
</dbReference>
<name>I0INE0_LEPFC</name>
<dbReference type="SUPFAM" id="SSF55124">
    <property type="entry name" value="Nitrite/Sulfite reductase N-terminal domain-like"/>
    <property type="match status" value="2"/>
</dbReference>
<evidence type="ECO:0000256" key="6">
    <source>
        <dbReference type="ARBA" id="ARBA00023004"/>
    </source>
</evidence>
<dbReference type="OrthoDB" id="3189055at2"/>